<keyword evidence="1" id="KW-0808">Transferase</keyword>
<sequence>MSSSRPLVVMLCGLPGAGKTTYAQALQSDGYVRLSIDEEIWASFGRFGIDYPAEDYAAVSAEADVRLRAALRANLAAGRDTVVDYGFLSREIRDGYKALIGAAGADWALVYLKADFGLLRKRLERRKKRFDANAAFEIGSELLAGYGQRFEPPAGEGEIVAEQHLPRDVSFPKPELLRRARCQSRDS</sequence>
<gene>
    <name evidence="1" type="ORF">BJY26_000192</name>
</gene>
<dbReference type="SUPFAM" id="SSF52540">
    <property type="entry name" value="P-loop containing nucleoside triphosphate hydrolases"/>
    <property type="match status" value="1"/>
</dbReference>
<dbReference type="InterPro" id="IPR027417">
    <property type="entry name" value="P-loop_NTPase"/>
</dbReference>
<dbReference type="AlphaFoldDB" id="A0A7Z0AB14"/>
<comment type="caution">
    <text evidence="1">The sequence shown here is derived from an EMBL/GenBank/DDBJ whole genome shotgun (WGS) entry which is preliminary data.</text>
</comment>
<name>A0A7Z0AB14_9MICO</name>
<dbReference type="Proteomes" id="UP000539111">
    <property type="component" value="Unassembled WGS sequence"/>
</dbReference>
<dbReference type="Pfam" id="PF13671">
    <property type="entry name" value="AAA_33"/>
    <property type="match status" value="1"/>
</dbReference>
<keyword evidence="1" id="KW-0418">Kinase</keyword>
<dbReference type="GO" id="GO:0016301">
    <property type="term" value="F:kinase activity"/>
    <property type="evidence" value="ECO:0007669"/>
    <property type="project" value="UniProtKB-KW"/>
</dbReference>
<evidence type="ECO:0000313" key="2">
    <source>
        <dbReference type="Proteomes" id="UP000539111"/>
    </source>
</evidence>
<dbReference type="RefSeq" id="WP_218852202.1">
    <property type="nucleotide sequence ID" value="NZ_JACBZP010000001.1"/>
</dbReference>
<accession>A0A7Z0AB14</accession>
<dbReference type="EMBL" id="JACBZP010000001">
    <property type="protein sequence ID" value="NYI65886.1"/>
    <property type="molecule type" value="Genomic_DNA"/>
</dbReference>
<proteinExistence type="predicted"/>
<keyword evidence="2" id="KW-1185">Reference proteome</keyword>
<organism evidence="1 2">
    <name type="scientific">Spelaeicoccus albus</name>
    <dbReference type="NCBI Taxonomy" id="1280376"/>
    <lineage>
        <taxon>Bacteria</taxon>
        <taxon>Bacillati</taxon>
        <taxon>Actinomycetota</taxon>
        <taxon>Actinomycetes</taxon>
        <taxon>Micrococcales</taxon>
        <taxon>Brevibacteriaceae</taxon>
        <taxon>Spelaeicoccus</taxon>
    </lineage>
</organism>
<evidence type="ECO:0000313" key="1">
    <source>
        <dbReference type="EMBL" id="NYI65886.1"/>
    </source>
</evidence>
<dbReference type="Gene3D" id="3.40.50.300">
    <property type="entry name" value="P-loop containing nucleotide triphosphate hydrolases"/>
    <property type="match status" value="1"/>
</dbReference>
<protein>
    <submittedName>
        <fullName evidence="1">Putative kinase</fullName>
    </submittedName>
</protein>
<reference evidence="1 2" key="1">
    <citation type="submission" date="2020-07" db="EMBL/GenBank/DDBJ databases">
        <title>Sequencing the genomes of 1000 actinobacteria strains.</title>
        <authorList>
            <person name="Klenk H.-P."/>
        </authorList>
    </citation>
    <scope>NUCLEOTIDE SEQUENCE [LARGE SCALE GENOMIC DNA]</scope>
    <source>
        <strain evidence="1 2">DSM 26341</strain>
    </source>
</reference>